<dbReference type="Gene3D" id="1.20.1290.10">
    <property type="entry name" value="AhpD-like"/>
    <property type="match status" value="1"/>
</dbReference>
<evidence type="ECO:0000259" key="1">
    <source>
        <dbReference type="Pfam" id="PF02627"/>
    </source>
</evidence>
<dbReference type="Proteomes" id="UP000248889">
    <property type="component" value="Unassembled WGS sequence"/>
</dbReference>
<dbReference type="InterPro" id="IPR029032">
    <property type="entry name" value="AhpD-like"/>
</dbReference>
<dbReference type="SUPFAM" id="SSF69118">
    <property type="entry name" value="AhpD-like"/>
    <property type="match status" value="1"/>
</dbReference>
<dbReference type="InterPro" id="IPR003779">
    <property type="entry name" value="CMD-like"/>
</dbReference>
<dbReference type="EMBL" id="QKYN01000014">
    <property type="protein sequence ID" value="RAG87009.1"/>
    <property type="molecule type" value="Genomic_DNA"/>
</dbReference>
<dbReference type="PANTHER" id="PTHR35446">
    <property type="entry name" value="SI:CH211-175M2.5"/>
    <property type="match status" value="1"/>
</dbReference>
<dbReference type="AlphaFoldDB" id="A0A2X0KJ31"/>
<keyword evidence="3" id="KW-1185">Reference proteome</keyword>
<feature type="domain" description="Carboxymuconolactone decarboxylase-like" evidence="1">
    <location>
        <begin position="60"/>
        <end position="125"/>
    </location>
</feature>
<name>A0A2X0KJ31_9ACTN</name>
<proteinExistence type="predicted"/>
<sequence>MTTPFLPPIEKPRGRVLRLMFAVCRRQFGKVPTPFTVFSARMPFAFLSFYTKINRLDRKLTLPAETVVLVRERVAGTNGCLFCQDVTRWYALRKQVVSEERLDALSSYGTSPLFDGAERAALDYVGEVARDKHVRPETFERLARHYDERQICELVWLVASEHVYNITNHALNIGSDGFCELRPPRPAARAGSAS</sequence>
<gene>
    <name evidence="2" type="ORF">DN069_03345</name>
</gene>
<dbReference type="OrthoDB" id="331146at2"/>
<comment type="caution">
    <text evidence="2">The sequence shown here is derived from an EMBL/GenBank/DDBJ whole genome shotgun (WGS) entry which is preliminary data.</text>
</comment>
<accession>A0A2X0KJ31</accession>
<organism evidence="2 3">
    <name type="scientific">Streptacidiphilus pinicola</name>
    <dbReference type="NCBI Taxonomy" id="2219663"/>
    <lineage>
        <taxon>Bacteria</taxon>
        <taxon>Bacillati</taxon>
        <taxon>Actinomycetota</taxon>
        <taxon>Actinomycetes</taxon>
        <taxon>Kitasatosporales</taxon>
        <taxon>Streptomycetaceae</taxon>
        <taxon>Streptacidiphilus</taxon>
    </lineage>
</organism>
<dbReference type="PANTHER" id="PTHR35446:SF2">
    <property type="entry name" value="CARBOXYMUCONOLACTONE DECARBOXYLASE-LIKE DOMAIN-CONTAINING PROTEIN"/>
    <property type="match status" value="1"/>
</dbReference>
<dbReference type="RefSeq" id="WP_111499283.1">
    <property type="nucleotide sequence ID" value="NZ_QKYN01000014.1"/>
</dbReference>
<evidence type="ECO:0000313" key="3">
    <source>
        <dbReference type="Proteomes" id="UP000248889"/>
    </source>
</evidence>
<protein>
    <submittedName>
        <fullName evidence="2">Carboxymuconolactone decarboxylase family protein</fullName>
    </submittedName>
</protein>
<dbReference type="Pfam" id="PF02627">
    <property type="entry name" value="CMD"/>
    <property type="match status" value="1"/>
</dbReference>
<reference evidence="2 3" key="1">
    <citation type="submission" date="2018-06" db="EMBL/GenBank/DDBJ databases">
        <title>Streptacidiphilus pinicola sp. nov., isolated from pine grove soil.</title>
        <authorList>
            <person name="Roh S.G."/>
            <person name="Park S."/>
            <person name="Kim M.-K."/>
            <person name="Yun B.-R."/>
            <person name="Park J."/>
            <person name="Kim M.J."/>
            <person name="Kim Y.S."/>
            <person name="Kim S.B."/>
        </authorList>
    </citation>
    <scope>NUCLEOTIDE SEQUENCE [LARGE SCALE GENOMIC DNA]</scope>
    <source>
        <strain evidence="2 3">MMS16-CNU450</strain>
    </source>
</reference>
<evidence type="ECO:0000313" key="2">
    <source>
        <dbReference type="EMBL" id="RAG87009.1"/>
    </source>
</evidence>